<keyword evidence="2" id="KW-0812">Transmembrane</keyword>
<dbReference type="AlphaFoldDB" id="G8LQG3"/>
<protein>
    <recommendedName>
        <fullName evidence="5">DUF4225 domain-containing protein</fullName>
    </recommendedName>
</protein>
<keyword evidence="3" id="KW-0614">Plasmid</keyword>
<feature type="transmembrane region" description="Helical" evidence="2">
    <location>
        <begin position="213"/>
        <end position="232"/>
    </location>
</feature>
<dbReference type="EMBL" id="CP002887">
    <property type="protein sequence ID" value="AEW76059.1"/>
    <property type="molecule type" value="Genomic_DNA"/>
</dbReference>
<dbReference type="InterPro" id="IPR025320">
    <property type="entry name" value="DUF4225"/>
</dbReference>
<evidence type="ECO:0000256" key="2">
    <source>
        <dbReference type="SAM" id="Phobius"/>
    </source>
</evidence>
<organism evidence="3 4">
    <name type="scientific">Enterobacter ludwigii</name>
    <dbReference type="NCBI Taxonomy" id="299767"/>
    <lineage>
        <taxon>Bacteria</taxon>
        <taxon>Pseudomonadati</taxon>
        <taxon>Pseudomonadota</taxon>
        <taxon>Gammaproteobacteria</taxon>
        <taxon>Enterobacterales</taxon>
        <taxon>Enterobacteriaceae</taxon>
        <taxon>Enterobacter</taxon>
        <taxon>Enterobacter cloacae complex</taxon>
    </lineage>
</organism>
<feature type="region of interest" description="Disordered" evidence="1">
    <location>
        <begin position="1"/>
        <end position="26"/>
    </location>
</feature>
<evidence type="ECO:0000313" key="3">
    <source>
        <dbReference type="EMBL" id="AEW76059.1"/>
    </source>
</evidence>
<evidence type="ECO:0008006" key="5">
    <source>
        <dbReference type="Google" id="ProtNLM"/>
    </source>
</evidence>
<reference evidence="3 4" key="1">
    <citation type="journal article" date="2011" name="Stand. Genomic Sci.">
        <title>Complete genome of the onion pathogen Enterobacter cloacae EcWSU1.</title>
        <authorList>
            <person name="Humann J.L."/>
            <person name="Wildung M."/>
            <person name="Cheng C.H."/>
            <person name="Lee T."/>
            <person name="Stewart J.E."/>
            <person name="Drew J.C."/>
            <person name="Triplett E.W."/>
            <person name="Main D."/>
            <person name="Schroeder B.K."/>
        </authorList>
    </citation>
    <scope>NUCLEOTIDE SEQUENCE [LARGE SCALE GENOMIC DNA]</scope>
    <source>
        <strain evidence="3 4">EcWSU1</strain>
        <plasmid evidence="3 4">pEcWSU1_A</plasmid>
    </source>
</reference>
<dbReference type="eggNOG" id="ENOG502Z9P8">
    <property type="taxonomic scope" value="Bacteria"/>
</dbReference>
<dbReference type="Pfam" id="PF13988">
    <property type="entry name" value="DUF4225"/>
    <property type="match status" value="1"/>
</dbReference>
<gene>
    <name evidence="3" type="ORF">EcWSU1_A085</name>
</gene>
<proteinExistence type="predicted"/>
<evidence type="ECO:0000313" key="4">
    <source>
        <dbReference type="Proteomes" id="UP000007838"/>
    </source>
</evidence>
<keyword evidence="2" id="KW-0472">Membrane</keyword>
<accession>G8LQG3</accession>
<keyword evidence="2" id="KW-1133">Transmembrane helix</keyword>
<name>G8LQG3_9ENTR</name>
<sequence length="341" mass="37430">MALQGKGWDRQNLSNRSGLRRSRRPSAFSPCLASAGASMPRCGISEFCRTACPFFVVKNRFGNMFSETDKRGDKMDTLLLPGQNPRAWAETMINLEARKLVNTANTVAAMHLQDGFIRIQFVDEIRAFIMAQFEAARRAKTDDDCMACLQALRAENTSLLEQSRSLKTGYAKLYAEVKVVRDENKIVGYIISAVDVVVAGAAIFGGIVMMSSMTPVGVVAGAVIVVNGFNTISREAAHNLLGDKQTEGIFADGSMEIAEFLGFSRQQGLGTYKAVTLFSEVYGAYGLRLKPEAQRLWYWTRPDFFRKVSGTPRPAMALKIAGWGVKAKVALDLLTIEPSGK</sequence>
<evidence type="ECO:0000256" key="1">
    <source>
        <dbReference type="SAM" id="MobiDB-lite"/>
    </source>
</evidence>
<dbReference type="KEGG" id="eec:EcWSU1_A085"/>
<dbReference type="Proteomes" id="UP000007838">
    <property type="component" value="Plasmid pEcWSU1_A"/>
</dbReference>
<dbReference type="HOGENOM" id="CLU_070022_1_0_6"/>
<geneLocation type="plasmid" evidence="3 4">
    <name>pEcWSU1_A</name>
</geneLocation>
<feature type="transmembrane region" description="Helical" evidence="2">
    <location>
        <begin position="186"/>
        <end position="207"/>
    </location>
</feature>